<protein>
    <submittedName>
        <fullName evidence="3">PepSY-like domain-containing protein</fullName>
    </submittedName>
</protein>
<reference evidence="3 4" key="1">
    <citation type="submission" date="2020-08" db="EMBL/GenBank/DDBJ databases">
        <title>Sphingobacterium sp. DN00404 isolated from aquaculture water.</title>
        <authorList>
            <person name="Zhang M."/>
        </authorList>
    </citation>
    <scope>NUCLEOTIDE SEQUENCE [LARGE SCALE GENOMIC DNA]</scope>
    <source>
        <strain evidence="3 4">KCTC 42746</strain>
    </source>
</reference>
<dbReference type="Pfam" id="PF11396">
    <property type="entry name" value="PepSY_like"/>
    <property type="match status" value="2"/>
</dbReference>
<feature type="domain" description="Putative beta-lactamase-inhibitor-like PepSY-like" evidence="2">
    <location>
        <begin position="62"/>
        <end position="143"/>
    </location>
</feature>
<proteinExistence type="predicted"/>
<dbReference type="RefSeq" id="WP_190313800.1">
    <property type="nucleotide sequence ID" value="NZ_JACNYL010000002.1"/>
</dbReference>
<feature type="signal peptide" evidence="1">
    <location>
        <begin position="1"/>
        <end position="22"/>
    </location>
</feature>
<sequence>MKTLLKITAIAMLLFAVTNASAQDKVISFTKLPAKAQTFVKKHFSEKDVVTVKMDTEYLIKKEYEVILKNGSKIEFDNDGEWEKVEMKETAVPTQLVPATISQYVHKSFPNTFVKEVKRGKNGYEVEISNGLDLEFSKQGEFIRIDD</sequence>
<dbReference type="Gene3D" id="3.40.1420.30">
    <property type="match status" value="1"/>
</dbReference>
<feature type="chain" id="PRO_5046068926" evidence="1">
    <location>
        <begin position="23"/>
        <end position="147"/>
    </location>
</feature>
<keyword evidence="4" id="KW-1185">Reference proteome</keyword>
<dbReference type="InterPro" id="IPR021533">
    <property type="entry name" value="PepSY-like"/>
</dbReference>
<feature type="domain" description="Putative beta-lactamase-inhibitor-like PepSY-like" evidence="2">
    <location>
        <begin position="23"/>
        <end position="57"/>
    </location>
</feature>
<comment type="caution">
    <text evidence="3">The sequence shown here is derived from an EMBL/GenBank/DDBJ whole genome shotgun (WGS) entry which is preliminary data.</text>
</comment>
<evidence type="ECO:0000256" key="1">
    <source>
        <dbReference type="SAM" id="SignalP"/>
    </source>
</evidence>
<name>A0ABR7XSF6_9SPHI</name>
<evidence type="ECO:0000259" key="2">
    <source>
        <dbReference type="Pfam" id="PF11396"/>
    </source>
</evidence>
<accession>A0ABR7XSF6</accession>
<dbReference type="SUPFAM" id="SSF160574">
    <property type="entry name" value="BT0923-like"/>
    <property type="match status" value="1"/>
</dbReference>
<keyword evidence="1" id="KW-0732">Signal</keyword>
<organism evidence="3 4">
    <name type="scientific">Sphingobacterium chuzhouense</name>
    <dbReference type="NCBI Taxonomy" id="1742264"/>
    <lineage>
        <taxon>Bacteria</taxon>
        <taxon>Pseudomonadati</taxon>
        <taxon>Bacteroidota</taxon>
        <taxon>Sphingobacteriia</taxon>
        <taxon>Sphingobacteriales</taxon>
        <taxon>Sphingobacteriaceae</taxon>
        <taxon>Sphingobacterium</taxon>
    </lineage>
</organism>
<dbReference type="EMBL" id="JACNYL010000002">
    <property type="protein sequence ID" value="MBD1422105.1"/>
    <property type="molecule type" value="Genomic_DNA"/>
</dbReference>
<gene>
    <name evidence="3" type="ORF">H8B21_11030</name>
</gene>
<evidence type="ECO:0000313" key="3">
    <source>
        <dbReference type="EMBL" id="MBD1422105.1"/>
    </source>
</evidence>
<evidence type="ECO:0000313" key="4">
    <source>
        <dbReference type="Proteomes" id="UP000651112"/>
    </source>
</evidence>
<dbReference type="Proteomes" id="UP000651112">
    <property type="component" value="Unassembled WGS sequence"/>
</dbReference>